<dbReference type="InterPro" id="IPR039247">
    <property type="entry name" value="KhpB"/>
</dbReference>
<feature type="domain" description="R3H" evidence="1">
    <location>
        <begin position="83"/>
        <end position="149"/>
    </location>
</feature>
<evidence type="ECO:0000259" key="1">
    <source>
        <dbReference type="PROSITE" id="PS51061"/>
    </source>
</evidence>
<dbReference type="PANTHER" id="PTHR35800">
    <property type="entry name" value="PROTEIN JAG"/>
    <property type="match status" value="1"/>
</dbReference>
<organism evidence="2">
    <name type="scientific">candidate division WWE3 bacterium</name>
    <dbReference type="NCBI Taxonomy" id="2053526"/>
    <lineage>
        <taxon>Bacteria</taxon>
        <taxon>Katanobacteria</taxon>
    </lineage>
</organism>
<dbReference type="AlphaFoldDB" id="A0A7V5MH09"/>
<comment type="caution">
    <text evidence="2">The sequence shown here is derived from an EMBL/GenBank/DDBJ whole genome shotgun (WGS) entry which is preliminary data.</text>
</comment>
<dbReference type="EMBL" id="DRNS01000030">
    <property type="protein sequence ID" value="HHH14150.1"/>
    <property type="molecule type" value="Genomic_DNA"/>
</dbReference>
<dbReference type="InterPro" id="IPR036867">
    <property type="entry name" value="R3H_dom_sf"/>
</dbReference>
<evidence type="ECO:0000313" key="2">
    <source>
        <dbReference type="EMBL" id="HHH14150.1"/>
    </source>
</evidence>
<dbReference type="CDD" id="cd02644">
    <property type="entry name" value="R3H_jag"/>
    <property type="match status" value="1"/>
</dbReference>
<dbReference type="InterPro" id="IPR015946">
    <property type="entry name" value="KH_dom-like_a/b"/>
</dbReference>
<dbReference type="InterPro" id="IPR034079">
    <property type="entry name" value="R3H_KhpB"/>
</dbReference>
<dbReference type="SMART" id="SM00393">
    <property type="entry name" value="R3H"/>
    <property type="match status" value="1"/>
</dbReference>
<dbReference type="Gene3D" id="3.30.1370.50">
    <property type="entry name" value="R3H-like domain"/>
    <property type="match status" value="1"/>
</dbReference>
<dbReference type="Pfam" id="PF01424">
    <property type="entry name" value="R3H"/>
    <property type="match status" value="1"/>
</dbReference>
<gene>
    <name evidence="2" type="ORF">ENJ78_00395</name>
</gene>
<dbReference type="Gene3D" id="3.30.300.20">
    <property type="match status" value="1"/>
</dbReference>
<name>A0A7V5MH09_UNCKA</name>
<dbReference type="SUPFAM" id="SSF82708">
    <property type="entry name" value="R3H domain"/>
    <property type="match status" value="1"/>
</dbReference>
<proteinExistence type="predicted"/>
<protein>
    <submittedName>
        <fullName evidence="2">KH domain-containing protein</fullName>
    </submittedName>
</protein>
<dbReference type="Pfam" id="PF13083">
    <property type="entry name" value="KH_KhpA-B"/>
    <property type="match status" value="1"/>
</dbReference>
<dbReference type="InterPro" id="IPR001374">
    <property type="entry name" value="R3H_dom"/>
</dbReference>
<dbReference type="PROSITE" id="PS51061">
    <property type="entry name" value="R3H"/>
    <property type="match status" value="1"/>
</dbReference>
<sequence>MEKEAKKIIQDLLNLLDVPVDSIQVKSSLEDNLLKVLIEGEDVGNLIGYHGSTIYALQSILYAYFSKEKEGLQIYVDIGDYRKKREEKLIDKINEAIRIVRLQKREYKFLPMRPADRRLVHLEVSKHSDLVSYSIGEGLDRRVVISLSDLT</sequence>
<dbReference type="PANTHER" id="PTHR35800:SF1">
    <property type="entry name" value="RNA-BINDING PROTEIN KHPB"/>
    <property type="match status" value="1"/>
</dbReference>
<accession>A0A7V5MH09</accession>
<dbReference type="GO" id="GO:0003723">
    <property type="term" value="F:RNA binding"/>
    <property type="evidence" value="ECO:0007669"/>
    <property type="project" value="InterPro"/>
</dbReference>
<reference evidence="2" key="1">
    <citation type="journal article" date="2020" name="mSystems">
        <title>Genome- and Community-Level Interaction Insights into Carbon Utilization and Element Cycling Functions of Hydrothermarchaeota in Hydrothermal Sediment.</title>
        <authorList>
            <person name="Zhou Z."/>
            <person name="Liu Y."/>
            <person name="Xu W."/>
            <person name="Pan J."/>
            <person name="Luo Z.H."/>
            <person name="Li M."/>
        </authorList>
    </citation>
    <scope>NUCLEOTIDE SEQUENCE [LARGE SCALE GENOMIC DNA]</scope>
    <source>
        <strain evidence="2">HyVt-517</strain>
    </source>
</reference>
<dbReference type="Proteomes" id="UP000886106">
    <property type="component" value="Unassembled WGS sequence"/>
</dbReference>